<evidence type="ECO:0000256" key="1">
    <source>
        <dbReference type="SAM" id="Phobius"/>
    </source>
</evidence>
<gene>
    <name evidence="3" type="ordered locus">PTH_2489</name>
</gene>
<evidence type="ECO:0000313" key="3">
    <source>
        <dbReference type="EMBL" id="BAF60670.1"/>
    </source>
</evidence>
<dbReference type="eggNOG" id="ENOG502ZNMQ">
    <property type="taxonomic scope" value="Bacteria"/>
</dbReference>
<feature type="transmembrane region" description="Helical" evidence="1">
    <location>
        <begin position="98"/>
        <end position="124"/>
    </location>
</feature>
<evidence type="ECO:0000256" key="2">
    <source>
        <dbReference type="SAM" id="SignalP"/>
    </source>
</evidence>
<dbReference type="Proteomes" id="UP000006556">
    <property type="component" value="Chromosome"/>
</dbReference>
<name>A5CZA1_PELTS</name>
<sequence>MRIITFALLILAALALVAGPAVATIPAESQTAQAAVYAEAADTQAAQGTTLPESAPNVPEKVGGIGDKLTDLAAALVPVGLIVAAVALMFSAKTGQKLLIYVVAGAALALGGWKLIVDVIRYVFAGW</sequence>
<feature type="transmembrane region" description="Helical" evidence="1">
    <location>
        <begin position="72"/>
        <end position="91"/>
    </location>
</feature>
<dbReference type="KEGG" id="pth:PTH_2489"/>
<dbReference type="AlphaFoldDB" id="A5CZA1"/>
<feature type="chain" id="PRO_5002679091" evidence="2">
    <location>
        <begin position="24"/>
        <end position="127"/>
    </location>
</feature>
<proteinExistence type="predicted"/>
<keyword evidence="1" id="KW-0472">Membrane</keyword>
<reference evidence="4" key="1">
    <citation type="journal article" date="2008" name="Genome Res.">
        <title>The genome of Pelotomaculum thermopropionicum reveals niche-associated evolution in anaerobic microbiota.</title>
        <authorList>
            <person name="Kosaka T."/>
            <person name="Kato S."/>
            <person name="Shimoyama T."/>
            <person name="Ishii S."/>
            <person name="Abe T."/>
            <person name="Watanabe K."/>
        </authorList>
    </citation>
    <scope>NUCLEOTIDE SEQUENCE [LARGE SCALE GENOMIC DNA]</scope>
    <source>
        <strain evidence="4">DSM 13744 / JCM 10971 / SI</strain>
    </source>
</reference>
<keyword evidence="1" id="KW-0812">Transmembrane</keyword>
<keyword evidence="2" id="KW-0732">Signal</keyword>
<accession>A5CZA1</accession>
<dbReference type="HOGENOM" id="CLU_1968464_0_0_9"/>
<keyword evidence="4" id="KW-1185">Reference proteome</keyword>
<feature type="signal peptide" evidence="2">
    <location>
        <begin position="1"/>
        <end position="23"/>
    </location>
</feature>
<keyword evidence="1" id="KW-1133">Transmembrane helix</keyword>
<organism evidence="3 4">
    <name type="scientific">Pelotomaculum thermopropionicum (strain DSM 13744 / JCM 10971 / SI)</name>
    <dbReference type="NCBI Taxonomy" id="370438"/>
    <lineage>
        <taxon>Bacteria</taxon>
        <taxon>Bacillati</taxon>
        <taxon>Bacillota</taxon>
        <taxon>Clostridia</taxon>
        <taxon>Eubacteriales</taxon>
        <taxon>Desulfotomaculaceae</taxon>
        <taxon>Pelotomaculum</taxon>
    </lineage>
</organism>
<dbReference type="EMBL" id="AP009389">
    <property type="protein sequence ID" value="BAF60670.1"/>
    <property type="molecule type" value="Genomic_DNA"/>
</dbReference>
<protein>
    <submittedName>
        <fullName evidence="3">Hypothetical membrane protein</fullName>
    </submittedName>
</protein>
<evidence type="ECO:0000313" key="4">
    <source>
        <dbReference type="Proteomes" id="UP000006556"/>
    </source>
</evidence>